<evidence type="ECO:0000313" key="2">
    <source>
        <dbReference type="Proteomes" id="UP000188820"/>
    </source>
</evidence>
<dbReference type="Proteomes" id="UP000188820">
    <property type="component" value="Unassembled WGS sequence"/>
</dbReference>
<protein>
    <recommendedName>
        <fullName evidence="3">Lipoprotein</fullName>
    </recommendedName>
</protein>
<dbReference type="EMBL" id="MLAA01000003">
    <property type="protein sequence ID" value="OOF71297.1"/>
    <property type="molecule type" value="Genomic_DNA"/>
</dbReference>
<evidence type="ECO:0008006" key="3">
    <source>
        <dbReference type="Google" id="ProtNLM"/>
    </source>
</evidence>
<organism evidence="1 2">
    <name type="scientific">Rodentibacter caecimuris</name>
    <dbReference type="NCBI Taxonomy" id="1796644"/>
    <lineage>
        <taxon>Bacteria</taxon>
        <taxon>Pseudomonadati</taxon>
        <taxon>Pseudomonadota</taxon>
        <taxon>Gammaproteobacteria</taxon>
        <taxon>Pasteurellales</taxon>
        <taxon>Pasteurellaceae</taxon>
        <taxon>Rodentibacter</taxon>
    </lineage>
</organism>
<reference evidence="1 2" key="1">
    <citation type="submission" date="2016-10" db="EMBL/GenBank/DDBJ databases">
        <title>Rodentibacter gen. nov. and new species.</title>
        <authorList>
            <person name="Christensen H."/>
        </authorList>
    </citation>
    <scope>NUCLEOTIDE SEQUENCE [LARGE SCALE GENOMIC DNA]</scope>
    <source>
        <strain evidence="1 2">1998236014</strain>
    </source>
</reference>
<dbReference type="Pfam" id="PF03923">
    <property type="entry name" value="Lipoprotein_16"/>
    <property type="match status" value="1"/>
</dbReference>
<gene>
    <name evidence="1" type="ORF">BKG89_00960</name>
</gene>
<dbReference type="RefSeq" id="WP_077462327.1">
    <property type="nucleotide sequence ID" value="NZ_MLAA01000003.1"/>
</dbReference>
<dbReference type="PROSITE" id="PS51257">
    <property type="entry name" value="PROKAR_LIPOPROTEIN"/>
    <property type="match status" value="1"/>
</dbReference>
<sequence length="199" mass="21870">MNAIEKFKQLSGISLVVTTIFLSGCQTPSNSLNFTPIVPNASMNINQTAVVYVMTNDNRNQAEIASYTKSKELIKLTSSPSPSQLFQQIMQQNLISKGFRIGQVNNSNTGITVNIKQFYAKVGQGNLRYSIESQIQVEVVVQGTKGQFTKNFNASRTQSGAFSANNDEIHKVLGETLKDITTSIYQDQEISAAIAQYSN</sequence>
<evidence type="ECO:0000313" key="1">
    <source>
        <dbReference type="EMBL" id="OOF71297.1"/>
    </source>
</evidence>
<proteinExistence type="predicted"/>
<keyword evidence="2" id="KW-1185">Reference proteome</keyword>
<comment type="caution">
    <text evidence="1">The sequence shown here is derived from an EMBL/GenBank/DDBJ whole genome shotgun (WGS) entry which is preliminary data.</text>
</comment>
<accession>A0ABX3L0P4</accession>
<name>A0ABX3L0P4_9PAST</name>
<dbReference type="InterPro" id="IPR005619">
    <property type="entry name" value="Uncharacterised_YajG"/>
</dbReference>